<evidence type="ECO:0000313" key="1">
    <source>
        <dbReference type="EMBL" id="KRM33359.1"/>
    </source>
</evidence>
<keyword evidence="2" id="KW-1185">Reference proteome</keyword>
<proteinExistence type="predicted"/>
<name>A0A0R1XT47_9LACO</name>
<dbReference type="AlphaFoldDB" id="A0A0R1XT47"/>
<dbReference type="EMBL" id="AZGA01000054">
    <property type="protein sequence ID" value="KRM33359.1"/>
    <property type="molecule type" value="Genomic_DNA"/>
</dbReference>
<dbReference type="PATRIC" id="fig|1423734.3.peg.2976"/>
<dbReference type="Proteomes" id="UP000051236">
    <property type="component" value="Unassembled WGS sequence"/>
</dbReference>
<organism evidence="1 2">
    <name type="scientific">Agrilactobacillus composti DSM 18527 = JCM 14202</name>
    <dbReference type="NCBI Taxonomy" id="1423734"/>
    <lineage>
        <taxon>Bacteria</taxon>
        <taxon>Bacillati</taxon>
        <taxon>Bacillota</taxon>
        <taxon>Bacilli</taxon>
        <taxon>Lactobacillales</taxon>
        <taxon>Lactobacillaceae</taxon>
        <taxon>Agrilactobacillus</taxon>
    </lineage>
</organism>
<reference evidence="1 2" key="1">
    <citation type="journal article" date="2015" name="Genome Announc.">
        <title>Expanding the biotechnology potential of lactobacilli through comparative genomics of 213 strains and associated genera.</title>
        <authorList>
            <person name="Sun Z."/>
            <person name="Harris H.M."/>
            <person name="McCann A."/>
            <person name="Guo C."/>
            <person name="Argimon S."/>
            <person name="Zhang W."/>
            <person name="Yang X."/>
            <person name="Jeffery I.B."/>
            <person name="Cooney J.C."/>
            <person name="Kagawa T.F."/>
            <person name="Liu W."/>
            <person name="Song Y."/>
            <person name="Salvetti E."/>
            <person name="Wrobel A."/>
            <person name="Rasinkangas P."/>
            <person name="Parkhill J."/>
            <person name="Rea M.C."/>
            <person name="O'Sullivan O."/>
            <person name="Ritari J."/>
            <person name="Douillard F.P."/>
            <person name="Paul Ross R."/>
            <person name="Yang R."/>
            <person name="Briner A.E."/>
            <person name="Felis G.E."/>
            <person name="de Vos W.M."/>
            <person name="Barrangou R."/>
            <person name="Klaenhammer T.R."/>
            <person name="Caufield P.W."/>
            <person name="Cui Y."/>
            <person name="Zhang H."/>
            <person name="O'Toole P.W."/>
        </authorList>
    </citation>
    <scope>NUCLEOTIDE SEQUENCE [LARGE SCALE GENOMIC DNA]</scope>
    <source>
        <strain evidence="1 2">DSM 18527</strain>
    </source>
</reference>
<accession>A0A0R1XT47</accession>
<sequence>MIQSKKLGGYVDMTVSKIKKVCLASATLLALTGAGLAVSSQSDNQVLAAVQTASSNGGTIPIYADAATTQNTGKLLDPSISEWQSFNRSEAQNGSVSYDLGGGQWVKAVDLSRPGSVTIKDNVPSTDTDGLVASDKKPVQIYSDAQLTQPTSTLSTGVNAWQIFRTAYDVKGHPFAYDLGNNQWAYQGDFYTSSPAIVYVPAGQLESISRTDSRISAQSSNESIAQPGYYKVWDVTGGLSGAGNGFFVRYVKLGNDQQWFAFN</sequence>
<protein>
    <recommendedName>
        <fullName evidence="3">Surface layer protein A domain-containing protein</fullName>
    </recommendedName>
</protein>
<gene>
    <name evidence="1" type="ORF">FC83_GL002927</name>
</gene>
<comment type="caution">
    <text evidence="1">The sequence shown here is derived from an EMBL/GenBank/DDBJ whole genome shotgun (WGS) entry which is preliminary data.</text>
</comment>
<dbReference type="STRING" id="1423734.FC83_GL002927"/>
<evidence type="ECO:0000313" key="2">
    <source>
        <dbReference type="Proteomes" id="UP000051236"/>
    </source>
</evidence>
<evidence type="ECO:0008006" key="3">
    <source>
        <dbReference type="Google" id="ProtNLM"/>
    </source>
</evidence>